<reference evidence="2" key="2">
    <citation type="journal article" date="2023" name="IMA Fungus">
        <title>Comparative genomic study of the Penicillium genus elucidates a diverse pangenome and 15 lateral gene transfer events.</title>
        <authorList>
            <person name="Petersen C."/>
            <person name="Sorensen T."/>
            <person name="Nielsen M.R."/>
            <person name="Sondergaard T.E."/>
            <person name="Sorensen J.L."/>
            <person name="Fitzpatrick D.A."/>
            <person name="Frisvad J.C."/>
            <person name="Nielsen K.L."/>
        </authorList>
    </citation>
    <scope>NUCLEOTIDE SEQUENCE</scope>
    <source>
        <strain evidence="2">IBT 23319</strain>
    </source>
</reference>
<dbReference type="InterPro" id="IPR047801">
    <property type="entry name" value="Peptidase_C45"/>
</dbReference>
<keyword evidence="3" id="KW-1185">Reference proteome</keyword>
<comment type="caution">
    <text evidence="2">The sequence shown here is derived from an EMBL/GenBank/DDBJ whole genome shotgun (WGS) entry which is preliminary data.</text>
</comment>
<dbReference type="Gene3D" id="1.10.10.2120">
    <property type="match status" value="1"/>
</dbReference>
<evidence type="ECO:0000313" key="3">
    <source>
        <dbReference type="Proteomes" id="UP001147733"/>
    </source>
</evidence>
<dbReference type="GeneID" id="81383234"/>
<dbReference type="Proteomes" id="UP001147733">
    <property type="component" value="Unassembled WGS sequence"/>
</dbReference>
<dbReference type="PANTHER" id="PTHR34180">
    <property type="entry name" value="PEPTIDASE C45"/>
    <property type="match status" value="1"/>
</dbReference>
<dbReference type="AlphaFoldDB" id="A0A9W9P173"/>
<reference evidence="2" key="1">
    <citation type="submission" date="2022-11" db="EMBL/GenBank/DDBJ databases">
        <authorList>
            <person name="Petersen C."/>
        </authorList>
    </citation>
    <scope>NUCLEOTIDE SEQUENCE</scope>
    <source>
        <strain evidence="2">IBT 23319</strain>
    </source>
</reference>
<proteinExistence type="predicted"/>
<protein>
    <recommendedName>
        <fullName evidence="1">Peptidase C45 hydrolase domain-containing protein</fullName>
    </recommendedName>
</protein>
<feature type="domain" description="Peptidase C45 hydrolase" evidence="1">
    <location>
        <begin position="107"/>
        <end position="275"/>
    </location>
</feature>
<dbReference type="NCBIfam" id="NF040521">
    <property type="entry name" value="C45_proenzyme"/>
    <property type="match status" value="1"/>
</dbReference>
<evidence type="ECO:0000313" key="2">
    <source>
        <dbReference type="EMBL" id="KAJ5233381.1"/>
    </source>
</evidence>
<dbReference type="OrthoDB" id="189997at2759"/>
<name>A0A9W9P173_PENCI</name>
<dbReference type="Gene3D" id="3.60.60.10">
    <property type="entry name" value="Penicillin V Acylase, Chain A"/>
    <property type="match status" value="1"/>
</dbReference>
<dbReference type="RefSeq" id="XP_056500881.1">
    <property type="nucleotide sequence ID" value="XM_056644067.1"/>
</dbReference>
<evidence type="ECO:0000259" key="1">
    <source>
        <dbReference type="Pfam" id="PF03417"/>
    </source>
</evidence>
<dbReference type="InterPro" id="IPR005079">
    <property type="entry name" value="Peptidase_C45_hydrolase"/>
</dbReference>
<gene>
    <name evidence="2" type="ORF">N7469_005147</name>
</gene>
<organism evidence="2 3">
    <name type="scientific">Penicillium citrinum</name>
    <dbReference type="NCBI Taxonomy" id="5077"/>
    <lineage>
        <taxon>Eukaryota</taxon>
        <taxon>Fungi</taxon>
        <taxon>Dikarya</taxon>
        <taxon>Ascomycota</taxon>
        <taxon>Pezizomycotina</taxon>
        <taxon>Eurotiomycetes</taxon>
        <taxon>Eurotiomycetidae</taxon>
        <taxon>Eurotiales</taxon>
        <taxon>Aspergillaceae</taxon>
        <taxon>Penicillium</taxon>
    </lineage>
</organism>
<dbReference type="EMBL" id="JAPQKT010000004">
    <property type="protein sequence ID" value="KAJ5233381.1"/>
    <property type="molecule type" value="Genomic_DNA"/>
</dbReference>
<sequence length="284" mass="32098">MKQIICSGLPYEIGWTHGQESKEEVRRSIHLYSDLFLEKSALSWAQVQELARDFDQSISIRWPRDLNKYPLGVADGAERDILDIIALNVRSEIVFGRFSDGCTSVYWKENEQVYIGQNWDWVQQQQENLIQISIIQDGLPSIMMVTEAGIIGKIGLNSDGVGVCFNAIRAKGVDKSFLPVHLGLRMALESKTALAAAEELERIGMASSAHIMVGDKATAFGLEFTSTTFARLPVSSDGYLIHSNHMLLKHENIHEPKWLEDSYTRIQTMEQNILQRKNLSHESF</sequence>
<accession>A0A9W9P173</accession>
<dbReference type="PANTHER" id="PTHR34180:SF1">
    <property type="entry name" value="BETA-ALANYL-DOPAMINE_CARCININE HYDROLASE"/>
    <property type="match status" value="1"/>
</dbReference>
<dbReference type="InterPro" id="IPR047794">
    <property type="entry name" value="C45_proenzyme-like"/>
</dbReference>
<dbReference type="Pfam" id="PF03417">
    <property type="entry name" value="AAT"/>
    <property type="match status" value="1"/>
</dbReference>
<feature type="non-terminal residue" evidence="2">
    <location>
        <position position="1"/>
    </location>
</feature>